<feature type="domain" description="HNH nuclease" evidence="1">
    <location>
        <begin position="131"/>
        <end position="179"/>
    </location>
</feature>
<evidence type="ECO:0000313" key="2">
    <source>
        <dbReference type="EMBL" id="QHD50145.1"/>
    </source>
</evidence>
<evidence type="ECO:0000313" key="3">
    <source>
        <dbReference type="Proteomes" id="UP000463949"/>
    </source>
</evidence>
<dbReference type="RefSeq" id="WP_159342448.1">
    <property type="nucleotide sequence ID" value="NZ_CP024621.1"/>
</dbReference>
<dbReference type="Pfam" id="PF13391">
    <property type="entry name" value="HNH_2"/>
    <property type="match status" value="1"/>
</dbReference>
<dbReference type="AlphaFoldDB" id="A0A857GLR1"/>
<sequence length="237" mass="26675">MDKVVVHSYTRGSFRGGSGKYVHYDVVSGPNPFGPRGGLVGKFVDGKVRKHFWERNKAEEFAQNIALKEGLIYLSAYDPNVETMSDPVKPQSEFDIDSVVDDRENKLKLAHVRKGQKAFRSDVLNAFGGKCVVTGCDIPQALQACHIYSYIGEATNHPSNGLLLRSDLHGLFDSYLITVSAKGRLLLSSTLKGSYYKKYNNLKVRFPSKKEHEVSESALDFHRDTYKRIETLRRANK</sequence>
<reference evidence="2 3" key="1">
    <citation type="submission" date="2017-10" db="EMBL/GenBank/DDBJ databases">
        <title>Coral associated bacteria.</title>
        <authorList>
            <person name="Wang X."/>
        </authorList>
    </citation>
    <scope>NUCLEOTIDE SEQUENCE [LARGE SCALE GENOMIC DNA]</scope>
    <source>
        <strain evidence="2 3">SCSIO 43005</strain>
    </source>
</reference>
<name>A0A857GLR1_9GAMM</name>
<protein>
    <recommendedName>
        <fullName evidence="1">HNH nuclease domain-containing protein</fullName>
    </recommendedName>
</protein>
<evidence type="ECO:0000259" key="1">
    <source>
        <dbReference type="Pfam" id="PF13391"/>
    </source>
</evidence>
<dbReference type="InterPro" id="IPR003615">
    <property type="entry name" value="HNH_nuc"/>
</dbReference>
<dbReference type="EMBL" id="CP024621">
    <property type="protein sequence ID" value="QHD50145.1"/>
    <property type="molecule type" value="Genomic_DNA"/>
</dbReference>
<gene>
    <name evidence="2" type="ORF">CTT34_10805</name>
</gene>
<accession>A0A857GLR1</accession>
<dbReference type="Proteomes" id="UP000463949">
    <property type="component" value="Chromosome"/>
</dbReference>
<dbReference type="KEGG" id="hmd:CTT34_10805"/>
<organism evidence="2 3">
    <name type="scientific">Vreelandella aquamarina</name>
    <dbReference type="NCBI Taxonomy" id="77097"/>
    <lineage>
        <taxon>Bacteria</taxon>
        <taxon>Pseudomonadati</taxon>
        <taxon>Pseudomonadota</taxon>
        <taxon>Gammaproteobacteria</taxon>
        <taxon>Oceanospirillales</taxon>
        <taxon>Halomonadaceae</taxon>
        <taxon>Vreelandella</taxon>
    </lineage>
</organism>
<proteinExistence type="predicted"/>
<dbReference type="OrthoDB" id="529575at2"/>